<proteinExistence type="predicted"/>
<keyword evidence="4 6" id="KW-1133">Transmembrane helix</keyword>
<reference evidence="7 8" key="2">
    <citation type="journal article" date="2014" name="Genome Announc.">
        <title>Complete Genome Sequence of the Subsurface, Mesophilic Sulfate-Reducing Bacterium Desulfovibrio aespoeensis Aspo-2.</title>
        <authorList>
            <person name="Pedersen K."/>
            <person name="Bengtsson A."/>
            <person name="Edlund J."/>
            <person name="Rabe L."/>
            <person name="Hazen T."/>
            <person name="Chakraborty R."/>
            <person name="Goodwin L."/>
            <person name="Shapiro N."/>
        </authorList>
    </citation>
    <scope>NUCLEOTIDE SEQUENCE [LARGE SCALE GENOMIC DNA]</scope>
    <source>
        <strain evidence="8">ATCC 700646 / DSM 10631 / Aspo-2</strain>
    </source>
</reference>
<dbReference type="AlphaFoldDB" id="E6VZM2"/>
<gene>
    <name evidence="7" type="ordered locus">Daes_0719</name>
</gene>
<dbReference type="KEGG" id="das:Daes_0719"/>
<dbReference type="HOGENOM" id="CLU_048072_3_1_7"/>
<keyword evidence="8" id="KW-1185">Reference proteome</keyword>
<evidence type="ECO:0000256" key="3">
    <source>
        <dbReference type="ARBA" id="ARBA00022692"/>
    </source>
</evidence>
<evidence type="ECO:0000256" key="1">
    <source>
        <dbReference type="ARBA" id="ARBA00004651"/>
    </source>
</evidence>
<dbReference type="Proteomes" id="UP000002191">
    <property type="component" value="Chromosome"/>
</dbReference>
<evidence type="ECO:0000256" key="6">
    <source>
        <dbReference type="SAM" id="Phobius"/>
    </source>
</evidence>
<feature type="transmembrane region" description="Helical" evidence="6">
    <location>
        <begin position="120"/>
        <end position="137"/>
    </location>
</feature>
<dbReference type="GO" id="GO:0005886">
    <property type="term" value="C:plasma membrane"/>
    <property type="evidence" value="ECO:0007669"/>
    <property type="project" value="UniProtKB-SubCell"/>
</dbReference>
<evidence type="ECO:0008006" key="9">
    <source>
        <dbReference type="Google" id="ProtNLM"/>
    </source>
</evidence>
<dbReference type="Pfam" id="PF03706">
    <property type="entry name" value="LPG_synthase_TM"/>
    <property type="match status" value="1"/>
</dbReference>
<feature type="transmembrane region" description="Helical" evidence="6">
    <location>
        <begin position="143"/>
        <end position="160"/>
    </location>
</feature>
<evidence type="ECO:0000256" key="4">
    <source>
        <dbReference type="ARBA" id="ARBA00022989"/>
    </source>
</evidence>
<dbReference type="RefSeq" id="WP_013513667.1">
    <property type="nucleotide sequence ID" value="NC_014844.1"/>
</dbReference>
<dbReference type="eggNOG" id="COG0392">
    <property type="taxonomic scope" value="Bacteria"/>
</dbReference>
<reference evidence="8" key="1">
    <citation type="submission" date="2010-12" db="EMBL/GenBank/DDBJ databases">
        <title>Complete sequence of Desulfovibrio aespoeensis Aspo-2.</title>
        <authorList>
            <consortium name="US DOE Joint Genome Institute"/>
            <person name="Lucas S."/>
            <person name="Copeland A."/>
            <person name="Lapidus A."/>
            <person name="Cheng J.-F."/>
            <person name="Goodwin L."/>
            <person name="Pitluck S."/>
            <person name="Chertkov O."/>
            <person name="Misra M."/>
            <person name="Detter J.C."/>
            <person name="Han C."/>
            <person name="Tapia R."/>
            <person name="Land M."/>
            <person name="Hauser L."/>
            <person name="Kyrpides N."/>
            <person name="Ivanova N."/>
            <person name="Ovchinnikova G."/>
            <person name="Pedersen K."/>
            <person name="Jagevall S."/>
            <person name="Hazen T."/>
            <person name="Woyke T."/>
        </authorList>
    </citation>
    <scope>NUCLEOTIDE SEQUENCE [LARGE SCALE GENOMIC DNA]</scope>
    <source>
        <strain evidence="8">ATCC 700646 / DSM 10631 / Aspo-2</strain>
    </source>
</reference>
<sequence>MPTVIKRALPYALSTACIVYLLWEVDFSELADAFRMLSVHSIIIAQCILLLCFIPNSYRMASITNNEAGLMTSFRAVAVGIATNTILPVRLGEVAKAYVLNREANMPIERAMSAVFWERLADLNCLLLIGIATFALLDISAALLPLSFLVGLIWACLYLLKTRPHWFAALTDRLPSVPLKDFINRMLSALSQKRTFSDYFKLAACTIAIWLLFMGFIYYLIAAGTGLDLDSGQILTVVVASILGVAIPSAPAGIGVYESLVAGALIGTGASKEQALAIAIVLHIMQLLIPTLIGLFLMPSSFLRAGSSKKDRLAS</sequence>
<dbReference type="STRING" id="643562.Daes_0719"/>
<evidence type="ECO:0000256" key="2">
    <source>
        <dbReference type="ARBA" id="ARBA00022475"/>
    </source>
</evidence>
<feature type="transmembrane region" description="Helical" evidence="6">
    <location>
        <begin position="35"/>
        <end position="54"/>
    </location>
</feature>
<dbReference type="NCBIfam" id="TIGR00374">
    <property type="entry name" value="flippase-like domain"/>
    <property type="match status" value="1"/>
</dbReference>
<keyword evidence="3 6" id="KW-0812">Transmembrane</keyword>
<evidence type="ECO:0000313" key="8">
    <source>
        <dbReference type="Proteomes" id="UP000002191"/>
    </source>
</evidence>
<dbReference type="PANTHER" id="PTHR39087">
    <property type="entry name" value="UPF0104 MEMBRANE PROTEIN MJ1595"/>
    <property type="match status" value="1"/>
</dbReference>
<evidence type="ECO:0000313" key="7">
    <source>
        <dbReference type="EMBL" id="ADU61736.1"/>
    </source>
</evidence>
<dbReference type="InterPro" id="IPR022791">
    <property type="entry name" value="L-PG_synthase/AglD"/>
</dbReference>
<feature type="transmembrane region" description="Helical" evidence="6">
    <location>
        <begin position="199"/>
        <end position="221"/>
    </location>
</feature>
<feature type="transmembrane region" description="Helical" evidence="6">
    <location>
        <begin position="7"/>
        <end position="23"/>
    </location>
</feature>
<dbReference type="PANTHER" id="PTHR39087:SF2">
    <property type="entry name" value="UPF0104 MEMBRANE PROTEIN MJ1595"/>
    <property type="match status" value="1"/>
</dbReference>
<name>E6VZM2_PSEA9</name>
<feature type="transmembrane region" description="Helical" evidence="6">
    <location>
        <begin position="275"/>
        <end position="298"/>
    </location>
</feature>
<comment type="subcellular location">
    <subcellularLocation>
        <location evidence="1">Cell membrane</location>
        <topology evidence="1">Multi-pass membrane protein</topology>
    </subcellularLocation>
</comment>
<dbReference type="EMBL" id="CP002431">
    <property type="protein sequence ID" value="ADU61736.1"/>
    <property type="molecule type" value="Genomic_DNA"/>
</dbReference>
<keyword evidence="5 6" id="KW-0472">Membrane</keyword>
<keyword evidence="2" id="KW-1003">Cell membrane</keyword>
<evidence type="ECO:0000256" key="5">
    <source>
        <dbReference type="ARBA" id="ARBA00023136"/>
    </source>
</evidence>
<feature type="transmembrane region" description="Helical" evidence="6">
    <location>
        <begin position="233"/>
        <end position="254"/>
    </location>
</feature>
<accession>E6VZM2</accession>
<organism evidence="7 8">
    <name type="scientific">Pseudodesulfovibrio aespoeensis (strain ATCC 700646 / DSM 10631 / Aspo-2)</name>
    <name type="common">Desulfovibrio aespoeensis</name>
    <dbReference type="NCBI Taxonomy" id="643562"/>
    <lineage>
        <taxon>Bacteria</taxon>
        <taxon>Pseudomonadati</taxon>
        <taxon>Thermodesulfobacteriota</taxon>
        <taxon>Desulfovibrionia</taxon>
        <taxon>Desulfovibrionales</taxon>
        <taxon>Desulfovibrionaceae</taxon>
    </lineage>
</organism>
<protein>
    <recommendedName>
        <fullName evidence="9">Lysylphosphatidylglycerol synthetase/UPF0104</fullName>
    </recommendedName>
</protein>